<keyword evidence="9 11" id="KW-1015">Disulfide bond</keyword>
<name>A0A4Q7Y6Y9_9ACTN</name>
<organism evidence="13 14">
    <name type="scientific">Blastococcus saxobsidens</name>
    <dbReference type="NCBI Taxonomy" id="138336"/>
    <lineage>
        <taxon>Bacteria</taxon>
        <taxon>Bacillati</taxon>
        <taxon>Actinomycetota</taxon>
        <taxon>Actinomycetes</taxon>
        <taxon>Geodermatophilales</taxon>
        <taxon>Geodermatophilaceae</taxon>
        <taxon>Blastococcus</taxon>
    </lineage>
</organism>
<evidence type="ECO:0000256" key="4">
    <source>
        <dbReference type="ARBA" id="ARBA00022723"/>
    </source>
</evidence>
<dbReference type="InterPro" id="IPR003482">
    <property type="entry name" value="Whib"/>
</dbReference>
<keyword evidence="3 11" id="KW-0004">4Fe-4S</keyword>
<feature type="binding site" evidence="11">
    <location>
        <position position="37"/>
    </location>
    <ligand>
        <name>[4Fe-4S] cluster</name>
        <dbReference type="ChEBI" id="CHEBI:49883"/>
    </ligand>
</feature>
<keyword evidence="10 11" id="KW-0804">Transcription</keyword>
<keyword evidence="14" id="KW-1185">Reference proteome</keyword>
<evidence type="ECO:0000256" key="11">
    <source>
        <dbReference type="HAMAP-Rule" id="MF_01479"/>
    </source>
</evidence>
<evidence type="ECO:0000256" key="6">
    <source>
        <dbReference type="ARBA" id="ARBA00023014"/>
    </source>
</evidence>
<protein>
    <recommendedName>
        <fullName evidence="11">Transcriptional regulator WhiB</fullName>
    </recommendedName>
</protein>
<keyword evidence="4 11" id="KW-0479">Metal-binding</keyword>
<reference evidence="13 14" key="1">
    <citation type="submission" date="2019-02" db="EMBL/GenBank/DDBJ databases">
        <title>Sequencing the genomes of 1000 actinobacteria strains.</title>
        <authorList>
            <person name="Klenk H.-P."/>
        </authorList>
    </citation>
    <scope>NUCLEOTIDE SEQUENCE [LARGE SCALE GENOMIC DNA]</scope>
    <source>
        <strain evidence="13 14">DSM 44509</strain>
    </source>
</reference>
<dbReference type="GO" id="GO:0005737">
    <property type="term" value="C:cytoplasm"/>
    <property type="evidence" value="ECO:0007669"/>
    <property type="project" value="UniProtKB-SubCell"/>
</dbReference>
<dbReference type="RefSeq" id="WP_423191794.1">
    <property type="nucleotide sequence ID" value="NZ_POQT01000029.1"/>
</dbReference>
<dbReference type="InterPro" id="IPR034768">
    <property type="entry name" value="4FE4S_WBL"/>
</dbReference>
<keyword evidence="7 11" id="KW-0805">Transcription regulation</keyword>
<dbReference type="GO" id="GO:0035731">
    <property type="term" value="F:dinitrosyl-iron complex binding"/>
    <property type="evidence" value="ECO:0007669"/>
    <property type="project" value="UniProtKB-UniRule"/>
</dbReference>
<evidence type="ECO:0000256" key="8">
    <source>
        <dbReference type="ARBA" id="ARBA00023125"/>
    </source>
</evidence>
<keyword evidence="8 11" id="KW-0238">DNA-binding</keyword>
<comment type="function">
    <text evidence="11">Acts as a transcriptional regulator. Probably redox-responsive. The apo- but not holo-form probably binds DNA.</text>
</comment>
<evidence type="ECO:0000256" key="10">
    <source>
        <dbReference type="ARBA" id="ARBA00023163"/>
    </source>
</evidence>
<comment type="caution">
    <text evidence="13">The sequence shown here is derived from an EMBL/GenBank/DDBJ whole genome shotgun (WGS) entry which is preliminary data.</text>
</comment>
<dbReference type="AlphaFoldDB" id="A0A4Q7Y6Y9"/>
<evidence type="ECO:0000313" key="13">
    <source>
        <dbReference type="EMBL" id="RZU32700.1"/>
    </source>
</evidence>
<dbReference type="GO" id="GO:0051539">
    <property type="term" value="F:4 iron, 4 sulfur cluster binding"/>
    <property type="evidence" value="ECO:0007669"/>
    <property type="project" value="UniProtKB-UniRule"/>
</dbReference>
<evidence type="ECO:0000256" key="1">
    <source>
        <dbReference type="ARBA" id="ARBA00004496"/>
    </source>
</evidence>
<dbReference type="PROSITE" id="PS51674">
    <property type="entry name" value="4FE4S_WBL"/>
    <property type="match status" value="1"/>
</dbReference>
<evidence type="ECO:0000256" key="9">
    <source>
        <dbReference type="ARBA" id="ARBA00023157"/>
    </source>
</evidence>
<evidence type="ECO:0000259" key="12">
    <source>
        <dbReference type="PROSITE" id="PS51674"/>
    </source>
</evidence>
<feature type="binding site" evidence="11">
    <location>
        <position position="64"/>
    </location>
    <ligand>
        <name>[4Fe-4S] cluster</name>
        <dbReference type="ChEBI" id="CHEBI:49883"/>
    </ligand>
</feature>
<dbReference type="GO" id="GO:0046872">
    <property type="term" value="F:metal ion binding"/>
    <property type="evidence" value="ECO:0007669"/>
    <property type="project" value="UniProtKB-KW"/>
</dbReference>
<evidence type="ECO:0000256" key="3">
    <source>
        <dbReference type="ARBA" id="ARBA00022485"/>
    </source>
</evidence>
<comment type="similarity">
    <text evidence="2 11">Belongs to the WhiB family.</text>
</comment>
<evidence type="ECO:0000313" key="14">
    <source>
        <dbReference type="Proteomes" id="UP000292507"/>
    </source>
</evidence>
<keyword evidence="11" id="KW-0963">Cytoplasm</keyword>
<feature type="domain" description="4Fe-4S Wbl-type" evidence="12">
    <location>
        <begin position="36"/>
        <end position="94"/>
    </location>
</feature>
<evidence type="ECO:0000256" key="5">
    <source>
        <dbReference type="ARBA" id="ARBA00023004"/>
    </source>
</evidence>
<keyword evidence="6 11" id="KW-0411">Iron-sulfur</keyword>
<proteinExistence type="inferred from homology"/>
<dbReference type="EMBL" id="SHKV01000001">
    <property type="protein sequence ID" value="RZU32700.1"/>
    <property type="molecule type" value="Genomic_DNA"/>
</dbReference>
<dbReference type="HAMAP" id="MF_01479">
    <property type="entry name" value="WhiB"/>
    <property type="match status" value="1"/>
</dbReference>
<feature type="binding site" evidence="11">
    <location>
        <position position="70"/>
    </location>
    <ligand>
        <name>[4Fe-4S] cluster</name>
        <dbReference type="ChEBI" id="CHEBI:49883"/>
    </ligand>
</feature>
<dbReference type="GO" id="GO:0045892">
    <property type="term" value="P:negative regulation of DNA-templated transcription"/>
    <property type="evidence" value="ECO:0007669"/>
    <property type="project" value="TreeGrafter"/>
</dbReference>
<keyword evidence="5 11" id="KW-0408">Iron</keyword>
<evidence type="ECO:0000256" key="7">
    <source>
        <dbReference type="ARBA" id="ARBA00023015"/>
    </source>
</evidence>
<comment type="subcellular location">
    <subcellularLocation>
        <location evidence="1 11">Cytoplasm</location>
    </subcellularLocation>
</comment>
<dbReference type="GO" id="GO:0045454">
    <property type="term" value="P:cell redox homeostasis"/>
    <property type="evidence" value="ECO:0007669"/>
    <property type="project" value="TreeGrafter"/>
</dbReference>
<feature type="binding site" evidence="11">
    <location>
        <position position="61"/>
    </location>
    <ligand>
        <name>[4Fe-4S] cluster</name>
        <dbReference type="ChEBI" id="CHEBI:49883"/>
    </ligand>
</feature>
<evidence type="ECO:0000256" key="2">
    <source>
        <dbReference type="ARBA" id="ARBA00006597"/>
    </source>
</evidence>
<dbReference type="GO" id="GO:0047134">
    <property type="term" value="F:protein-disulfide reductase [NAD(P)H] activity"/>
    <property type="evidence" value="ECO:0007669"/>
    <property type="project" value="TreeGrafter"/>
</dbReference>
<comment type="PTM">
    <text evidence="11">The Fe-S cluster can be nitrosylated by nitric oxide (NO).</text>
</comment>
<dbReference type="GO" id="GO:0003677">
    <property type="term" value="F:DNA binding"/>
    <property type="evidence" value="ECO:0007669"/>
    <property type="project" value="UniProtKB-UniRule"/>
</dbReference>
<sequence>MTEGVPAGRAAWAIPPGARTEWLRLAEVLAAAGSAPCEENDPEMWWPASKRAPDPVAIAGCEVCPARAECLAYAVAADEREGLWGGLSRVERVALPDAVAA</sequence>
<comment type="cofactor">
    <cofactor evidence="11">
        <name>[4Fe-4S] cluster</name>
        <dbReference type="ChEBI" id="CHEBI:49883"/>
    </cofactor>
    <text evidence="11">Binds 1 [4Fe-4S] cluster per subunit. Following nitrosylation of the [4Fe-4S] cluster binds 1 [4Fe-8(NO)] cluster per subunit.</text>
</comment>
<comment type="PTM">
    <text evidence="11">Upon Fe-S cluster removal intramolecular disulfide bonds are formed.</text>
</comment>
<dbReference type="Pfam" id="PF02467">
    <property type="entry name" value="Whib"/>
    <property type="match status" value="1"/>
</dbReference>
<accession>A0A4Q7Y6Y9</accession>
<gene>
    <name evidence="11" type="primary">whiB</name>
    <name evidence="13" type="ORF">BKA19_2401</name>
</gene>
<dbReference type="PANTHER" id="PTHR38839">
    <property type="entry name" value="TRANSCRIPTIONAL REGULATOR WHID-RELATED"/>
    <property type="match status" value="1"/>
</dbReference>
<dbReference type="Proteomes" id="UP000292507">
    <property type="component" value="Unassembled WGS sequence"/>
</dbReference>